<accession>A0A1J1HXE4</accession>
<keyword evidence="2" id="KW-1185">Reference proteome</keyword>
<sequence length="90" mass="10226">MVKLPPNDVYGLVEIFRGGSCQQTSRNFLCYHQRNSINALDTPDTVASCDYSNAETLLSFSHPKTVVERRDTLRNATSMSSHRKYLNEKT</sequence>
<evidence type="ECO:0000313" key="1">
    <source>
        <dbReference type="EMBL" id="CRK92020.1"/>
    </source>
</evidence>
<dbReference type="Proteomes" id="UP000183832">
    <property type="component" value="Unassembled WGS sequence"/>
</dbReference>
<dbReference type="EMBL" id="CVRI01000021">
    <property type="protein sequence ID" value="CRK92020.1"/>
    <property type="molecule type" value="Genomic_DNA"/>
</dbReference>
<gene>
    <name evidence="1" type="ORF">CLUMA_CG005600</name>
</gene>
<dbReference type="AlphaFoldDB" id="A0A1J1HXE4"/>
<proteinExistence type="predicted"/>
<organism evidence="1 2">
    <name type="scientific">Clunio marinus</name>
    <dbReference type="NCBI Taxonomy" id="568069"/>
    <lineage>
        <taxon>Eukaryota</taxon>
        <taxon>Metazoa</taxon>
        <taxon>Ecdysozoa</taxon>
        <taxon>Arthropoda</taxon>
        <taxon>Hexapoda</taxon>
        <taxon>Insecta</taxon>
        <taxon>Pterygota</taxon>
        <taxon>Neoptera</taxon>
        <taxon>Endopterygota</taxon>
        <taxon>Diptera</taxon>
        <taxon>Nematocera</taxon>
        <taxon>Chironomoidea</taxon>
        <taxon>Chironomidae</taxon>
        <taxon>Clunio</taxon>
    </lineage>
</organism>
<protein>
    <submittedName>
        <fullName evidence="1">CLUMA_CG005600, isoform A</fullName>
    </submittedName>
</protein>
<name>A0A1J1HXE4_9DIPT</name>
<reference evidence="1 2" key="1">
    <citation type="submission" date="2015-04" db="EMBL/GenBank/DDBJ databases">
        <authorList>
            <person name="Syromyatnikov M.Y."/>
            <person name="Popov V.N."/>
        </authorList>
    </citation>
    <scope>NUCLEOTIDE SEQUENCE [LARGE SCALE GENOMIC DNA]</scope>
</reference>
<evidence type="ECO:0000313" key="2">
    <source>
        <dbReference type="Proteomes" id="UP000183832"/>
    </source>
</evidence>